<organism evidence="2 3">
    <name type="scientific">Stylosanthes scabra</name>
    <dbReference type="NCBI Taxonomy" id="79078"/>
    <lineage>
        <taxon>Eukaryota</taxon>
        <taxon>Viridiplantae</taxon>
        <taxon>Streptophyta</taxon>
        <taxon>Embryophyta</taxon>
        <taxon>Tracheophyta</taxon>
        <taxon>Spermatophyta</taxon>
        <taxon>Magnoliopsida</taxon>
        <taxon>eudicotyledons</taxon>
        <taxon>Gunneridae</taxon>
        <taxon>Pentapetalae</taxon>
        <taxon>rosids</taxon>
        <taxon>fabids</taxon>
        <taxon>Fabales</taxon>
        <taxon>Fabaceae</taxon>
        <taxon>Papilionoideae</taxon>
        <taxon>50 kb inversion clade</taxon>
        <taxon>dalbergioids sensu lato</taxon>
        <taxon>Dalbergieae</taxon>
        <taxon>Pterocarpus clade</taxon>
        <taxon>Stylosanthes</taxon>
    </lineage>
</organism>
<name>A0ABU6ZSR0_9FABA</name>
<evidence type="ECO:0000313" key="2">
    <source>
        <dbReference type="EMBL" id="MED6225028.1"/>
    </source>
</evidence>
<proteinExistence type="predicted"/>
<dbReference type="EMBL" id="JASCZI010273560">
    <property type="protein sequence ID" value="MED6225028.1"/>
    <property type="molecule type" value="Genomic_DNA"/>
</dbReference>
<feature type="region of interest" description="Disordered" evidence="1">
    <location>
        <begin position="72"/>
        <end position="92"/>
    </location>
</feature>
<reference evidence="2 3" key="1">
    <citation type="journal article" date="2023" name="Plants (Basel)">
        <title>Bridging the Gap: Combining Genomics and Transcriptomics Approaches to Understand Stylosanthes scabra, an Orphan Legume from the Brazilian Caatinga.</title>
        <authorList>
            <person name="Ferreira-Neto J.R.C."/>
            <person name="da Silva M.D."/>
            <person name="Binneck E."/>
            <person name="de Melo N.F."/>
            <person name="da Silva R.H."/>
            <person name="de Melo A.L.T.M."/>
            <person name="Pandolfi V."/>
            <person name="Bustamante F.O."/>
            <person name="Brasileiro-Vidal A.C."/>
            <person name="Benko-Iseppon A.M."/>
        </authorList>
    </citation>
    <scope>NUCLEOTIDE SEQUENCE [LARGE SCALE GENOMIC DNA]</scope>
    <source>
        <tissue evidence="2">Leaves</tissue>
    </source>
</reference>
<sequence>MLALMRYWRRTRCTKASASVQNVTQDSGEATALLSQAEAIGATWLLGFWYLSVSGLLKKWFEVRGCLAPEFPRRNRGRAPPEEWTGGAGRAT</sequence>
<comment type="caution">
    <text evidence="2">The sequence shown here is derived from an EMBL/GenBank/DDBJ whole genome shotgun (WGS) entry which is preliminary data.</text>
</comment>
<evidence type="ECO:0000313" key="3">
    <source>
        <dbReference type="Proteomes" id="UP001341840"/>
    </source>
</evidence>
<dbReference type="Proteomes" id="UP001341840">
    <property type="component" value="Unassembled WGS sequence"/>
</dbReference>
<protein>
    <submittedName>
        <fullName evidence="2">Uncharacterized protein</fullName>
    </submittedName>
</protein>
<evidence type="ECO:0000256" key="1">
    <source>
        <dbReference type="SAM" id="MobiDB-lite"/>
    </source>
</evidence>
<keyword evidence="3" id="KW-1185">Reference proteome</keyword>
<gene>
    <name evidence="2" type="ORF">PIB30_089824</name>
</gene>
<accession>A0ABU6ZSR0</accession>